<organism evidence="1 2">
    <name type="scientific">Persea americana</name>
    <name type="common">Avocado</name>
    <dbReference type="NCBI Taxonomy" id="3435"/>
    <lineage>
        <taxon>Eukaryota</taxon>
        <taxon>Viridiplantae</taxon>
        <taxon>Streptophyta</taxon>
        <taxon>Embryophyta</taxon>
        <taxon>Tracheophyta</taxon>
        <taxon>Spermatophyta</taxon>
        <taxon>Magnoliopsida</taxon>
        <taxon>Magnoliidae</taxon>
        <taxon>Laurales</taxon>
        <taxon>Lauraceae</taxon>
        <taxon>Persea</taxon>
    </lineage>
</organism>
<accession>A0ACC2K434</accession>
<proteinExistence type="predicted"/>
<dbReference type="Proteomes" id="UP001234297">
    <property type="component" value="Chromosome 12"/>
</dbReference>
<keyword evidence="2" id="KW-1185">Reference proteome</keyword>
<reference evidence="1 2" key="1">
    <citation type="journal article" date="2022" name="Hortic Res">
        <title>A haplotype resolved chromosomal level avocado genome allows analysis of novel avocado genes.</title>
        <authorList>
            <person name="Nath O."/>
            <person name="Fletcher S.J."/>
            <person name="Hayward A."/>
            <person name="Shaw L.M."/>
            <person name="Masouleh A.K."/>
            <person name="Furtado A."/>
            <person name="Henry R.J."/>
            <person name="Mitter N."/>
        </authorList>
    </citation>
    <scope>NUCLEOTIDE SEQUENCE [LARGE SCALE GENOMIC DNA]</scope>
    <source>
        <strain evidence="2">cv. Hass</strain>
    </source>
</reference>
<evidence type="ECO:0000313" key="1">
    <source>
        <dbReference type="EMBL" id="KAJ8615783.1"/>
    </source>
</evidence>
<name>A0ACC2K434_PERAE</name>
<dbReference type="EMBL" id="CM056820">
    <property type="protein sequence ID" value="KAJ8615783.1"/>
    <property type="molecule type" value="Genomic_DNA"/>
</dbReference>
<gene>
    <name evidence="1" type="ORF">MRB53_035155</name>
</gene>
<protein>
    <submittedName>
        <fullName evidence="1">Uncharacterized protein</fullName>
    </submittedName>
</protein>
<sequence>MGYCEKHNPCDDKRKRKIVTITISIAIIVTISIAVPLTIVKFALRPTNLSFSLQDLTIYQFNQTSPTTLTTTLHLSLSSHNPSSHFSLSYSGLRFYASYHSQQITQYALLPPAFLGHYENCLWSPLLCGVEVPVTPDLAEVLSAEQAAGYVVIDVKVEAALKWQFGVVFPGQSHMHVNCRAVVLCDGQNGNGQGGGFRLLQPVGCSASI</sequence>
<comment type="caution">
    <text evidence="1">The sequence shown here is derived from an EMBL/GenBank/DDBJ whole genome shotgun (WGS) entry which is preliminary data.</text>
</comment>
<evidence type="ECO:0000313" key="2">
    <source>
        <dbReference type="Proteomes" id="UP001234297"/>
    </source>
</evidence>